<dbReference type="AlphaFoldDB" id="A0A2X3EZX5"/>
<dbReference type="Pfam" id="PF05681">
    <property type="entry name" value="Fumerase"/>
    <property type="match status" value="1"/>
</dbReference>
<evidence type="ECO:0000256" key="5">
    <source>
        <dbReference type="ARBA" id="ARBA00023014"/>
    </source>
</evidence>
<evidence type="ECO:0000256" key="2">
    <source>
        <dbReference type="ARBA" id="ARBA00022485"/>
    </source>
</evidence>
<evidence type="ECO:0000313" key="9">
    <source>
        <dbReference type="Proteomes" id="UP000251721"/>
    </source>
</evidence>
<dbReference type="Proteomes" id="UP000251721">
    <property type="component" value="Unassembled WGS sequence"/>
</dbReference>
<dbReference type="GO" id="GO:0051539">
    <property type="term" value="F:4 iron, 4 sulfur cluster binding"/>
    <property type="evidence" value="ECO:0007669"/>
    <property type="project" value="UniProtKB-KW"/>
</dbReference>
<protein>
    <submittedName>
        <fullName evidence="8">Fumarate hydratase</fullName>
        <ecNumber evidence="8">4.2.1.32</ecNumber>
    </submittedName>
</protein>
<dbReference type="PANTHER" id="PTHR30389">
    <property type="entry name" value="FUMARATE HYDRATASE-RELATED"/>
    <property type="match status" value="1"/>
</dbReference>
<gene>
    <name evidence="8" type="primary">ttdA_1</name>
    <name evidence="8" type="ORF">NCTC13465_01092</name>
</gene>
<comment type="similarity">
    <text evidence="1">Belongs to the class-I fumarase family.</text>
</comment>
<evidence type="ECO:0000256" key="3">
    <source>
        <dbReference type="ARBA" id="ARBA00022723"/>
    </source>
</evidence>
<dbReference type="NCBIfam" id="TIGR00722">
    <property type="entry name" value="ttdA_fumA_fumB"/>
    <property type="match status" value="1"/>
</dbReference>
<dbReference type="GO" id="GO:0008730">
    <property type="term" value="F:L(+)-tartrate dehydratase activity"/>
    <property type="evidence" value="ECO:0007669"/>
    <property type="project" value="UniProtKB-EC"/>
</dbReference>
<keyword evidence="3" id="KW-0479">Metal-binding</keyword>
<evidence type="ECO:0000256" key="4">
    <source>
        <dbReference type="ARBA" id="ARBA00023004"/>
    </source>
</evidence>
<organism evidence="8 9">
    <name type="scientific">Klebsiella pneumoniae</name>
    <dbReference type="NCBI Taxonomy" id="573"/>
    <lineage>
        <taxon>Bacteria</taxon>
        <taxon>Pseudomonadati</taxon>
        <taxon>Pseudomonadota</taxon>
        <taxon>Gammaproteobacteria</taxon>
        <taxon>Enterobacterales</taxon>
        <taxon>Enterobacteriaceae</taxon>
        <taxon>Klebsiella/Raoultella group</taxon>
        <taxon>Klebsiella</taxon>
        <taxon>Klebsiella pneumoniae complex</taxon>
    </lineage>
</organism>
<dbReference type="PANTHER" id="PTHR30389:SF17">
    <property type="entry name" value="L(+)-TARTRATE DEHYDRATASE SUBUNIT ALPHA-RELATED"/>
    <property type="match status" value="1"/>
</dbReference>
<dbReference type="EC" id="4.2.1.32" evidence="8"/>
<dbReference type="InterPro" id="IPR004646">
    <property type="entry name" value="Fe-S_hydro-lyase_TtdA-typ_cat"/>
</dbReference>
<keyword evidence="6 8" id="KW-0456">Lyase</keyword>
<dbReference type="InterPro" id="IPR051208">
    <property type="entry name" value="Class-I_Fumarase/Tartrate_DH"/>
</dbReference>
<evidence type="ECO:0000256" key="6">
    <source>
        <dbReference type="ARBA" id="ARBA00023239"/>
    </source>
</evidence>
<accession>A0A2X3EZX5</accession>
<reference evidence="8 9" key="1">
    <citation type="submission" date="2018-06" db="EMBL/GenBank/DDBJ databases">
        <authorList>
            <consortium name="Pathogen Informatics"/>
            <person name="Doyle S."/>
        </authorList>
    </citation>
    <scope>NUCLEOTIDE SEQUENCE [LARGE SCALE GENOMIC DNA]</scope>
    <source>
        <strain evidence="8 9">NCTC13465</strain>
    </source>
</reference>
<sequence>MLGKDFLFSSRSIRVYGKAMKKGYLRKSMVADPLDRINTNDNTPAVLHTEIVEGDRVTITVMPKGGGSENMGTFKTLLPGDDIEGVKRFVLETVRHVGGNPCPPYIIGIGIGGTMDHCAWMAKKALLRPIGEYNAKPLYAKLEAELLDEVNNTGIGPLGMGGTCYRSWRTY</sequence>
<keyword evidence="4" id="KW-0408">Iron</keyword>
<keyword evidence="2" id="KW-0004">4Fe-4S</keyword>
<name>A0A2X3EZX5_KLEPN</name>
<proteinExistence type="inferred from homology"/>
<evidence type="ECO:0000259" key="7">
    <source>
        <dbReference type="Pfam" id="PF05681"/>
    </source>
</evidence>
<evidence type="ECO:0000313" key="8">
    <source>
        <dbReference type="EMBL" id="SQC41831.1"/>
    </source>
</evidence>
<dbReference type="GO" id="GO:0046872">
    <property type="term" value="F:metal ion binding"/>
    <property type="evidence" value="ECO:0007669"/>
    <property type="project" value="UniProtKB-KW"/>
</dbReference>
<dbReference type="EMBL" id="UAWQ01000006">
    <property type="protein sequence ID" value="SQC41831.1"/>
    <property type="molecule type" value="Genomic_DNA"/>
</dbReference>
<feature type="domain" description="Fe-S hydro-lyase tartrate dehydratase alpha-type catalytic" evidence="7">
    <location>
        <begin position="18"/>
        <end position="163"/>
    </location>
</feature>
<keyword evidence="5" id="KW-0411">Iron-sulfur</keyword>
<evidence type="ECO:0000256" key="1">
    <source>
        <dbReference type="ARBA" id="ARBA00008876"/>
    </source>
</evidence>